<dbReference type="AlphaFoldDB" id="A0A183FT32"/>
<reference evidence="4" key="2">
    <citation type="submission" date="2019-09" db="UniProtKB">
        <authorList>
            <consortium name="WormBaseParasite"/>
        </authorList>
    </citation>
    <scope>IDENTIFICATION</scope>
</reference>
<dbReference type="Proteomes" id="UP000050761">
    <property type="component" value="Unassembled WGS sequence"/>
</dbReference>
<feature type="region of interest" description="Disordered" evidence="1">
    <location>
        <begin position="51"/>
        <end position="85"/>
    </location>
</feature>
<organism evidence="3 4">
    <name type="scientific">Heligmosomoides polygyrus</name>
    <name type="common">Parasitic roundworm</name>
    <dbReference type="NCBI Taxonomy" id="6339"/>
    <lineage>
        <taxon>Eukaryota</taxon>
        <taxon>Metazoa</taxon>
        <taxon>Ecdysozoa</taxon>
        <taxon>Nematoda</taxon>
        <taxon>Chromadorea</taxon>
        <taxon>Rhabditida</taxon>
        <taxon>Rhabditina</taxon>
        <taxon>Rhabditomorpha</taxon>
        <taxon>Strongyloidea</taxon>
        <taxon>Heligmosomidae</taxon>
        <taxon>Heligmosomoides</taxon>
    </lineage>
</organism>
<proteinExistence type="predicted"/>
<evidence type="ECO:0000313" key="3">
    <source>
        <dbReference type="Proteomes" id="UP000050761"/>
    </source>
</evidence>
<reference evidence="2 3" key="1">
    <citation type="submission" date="2018-11" db="EMBL/GenBank/DDBJ databases">
        <authorList>
            <consortium name="Pathogen Informatics"/>
        </authorList>
    </citation>
    <scope>NUCLEOTIDE SEQUENCE [LARGE SCALE GENOMIC DNA]</scope>
</reference>
<evidence type="ECO:0000313" key="2">
    <source>
        <dbReference type="EMBL" id="VDO87730.1"/>
    </source>
</evidence>
<evidence type="ECO:0000313" key="4">
    <source>
        <dbReference type="WBParaSite" id="HPBE_0001118401-mRNA-1"/>
    </source>
</evidence>
<feature type="region of interest" description="Disordered" evidence="1">
    <location>
        <begin position="1"/>
        <end position="21"/>
    </location>
</feature>
<protein>
    <submittedName>
        <fullName evidence="4">Cir_N domain-containing protein</fullName>
    </submittedName>
</protein>
<feature type="region of interest" description="Disordered" evidence="1">
    <location>
        <begin position="155"/>
        <end position="185"/>
    </location>
</feature>
<gene>
    <name evidence="2" type="ORF">HPBE_LOCUS11185</name>
</gene>
<sequence length="185" mass="20337">MKPTKSLVFHDANRGVGGGSLKEWETRDKEVRGLAKTAAEEKREMLRLQRIAAEKSTASSESTPEKAEPTETAGLSRARCHPGGGKATRTVWYRLVKCGEIDNRQETGFPSAGGLLVCIFWVWVGCRMEPMREQFWATWISQAWRGASGVTRLTSTGRQTGWQRSRPGTGPMTRAGGDEAGGYGF</sequence>
<accession>A0A183FT32</accession>
<name>A0A183FT32_HELPZ</name>
<accession>A0A3P7YI81</accession>
<keyword evidence="3" id="KW-1185">Reference proteome</keyword>
<dbReference type="EMBL" id="UZAH01027012">
    <property type="protein sequence ID" value="VDO87730.1"/>
    <property type="molecule type" value="Genomic_DNA"/>
</dbReference>
<dbReference type="WBParaSite" id="HPBE_0001118401-mRNA-1">
    <property type="protein sequence ID" value="HPBE_0001118401-mRNA-1"/>
    <property type="gene ID" value="HPBE_0001118401"/>
</dbReference>
<evidence type="ECO:0000256" key="1">
    <source>
        <dbReference type="SAM" id="MobiDB-lite"/>
    </source>
</evidence>